<dbReference type="PANTHER" id="PTHR43240:SF5">
    <property type="entry name" value="1,4-DIHYDROXY-2-NAPHTHOYL-COA THIOESTERASE 1"/>
    <property type="match status" value="1"/>
</dbReference>
<dbReference type="NCBIfam" id="TIGR00369">
    <property type="entry name" value="unchar_dom_1"/>
    <property type="match status" value="1"/>
</dbReference>
<accession>A0A1H7NKZ9</accession>
<dbReference type="CDD" id="cd03443">
    <property type="entry name" value="PaaI_thioesterase"/>
    <property type="match status" value="1"/>
</dbReference>
<evidence type="ECO:0000313" key="5">
    <source>
        <dbReference type="Proteomes" id="UP000199256"/>
    </source>
</evidence>
<dbReference type="GO" id="GO:0061522">
    <property type="term" value="F:1,4-dihydroxy-2-naphthoyl-CoA thioesterase activity"/>
    <property type="evidence" value="ECO:0007669"/>
    <property type="project" value="TreeGrafter"/>
</dbReference>
<keyword evidence="2 4" id="KW-0378">Hydrolase</keyword>
<dbReference type="RefSeq" id="WP_090254192.1">
    <property type="nucleotide sequence ID" value="NZ_FOAA01000012.1"/>
</dbReference>
<protein>
    <submittedName>
        <fullName evidence="4">1,4-dihydroxy-2-naphthoyl-CoA hydrolase</fullName>
    </submittedName>
</protein>
<evidence type="ECO:0000256" key="1">
    <source>
        <dbReference type="ARBA" id="ARBA00008324"/>
    </source>
</evidence>
<dbReference type="GO" id="GO:0005829">
    <property type="term" value="C:cytosol"/>
    <property type="evidence" value="ECO:0007669"/>
    <property type="project" value="TreeGrafter"/>
</dbReference>
<comment type="similarity">
    <text evidence="1">Belongs to the thioesterase PaaI family.</text>
</comment>
<dbReference type="AlphaFoldDB" id="A0A1H7NKZ9"/>
<dbReference type="InterPro" id="IPR006683">
    <property type="entry name" value="Thioestr_dom"/>
</dbReference>
<dbReference type="InterPro" id="IPR029069">
    <property type="entry name" value="HotDog_dom_sf"/>
</dbReference>
<feature type="domain" description="Thioesterase" evidence="3">
    <location>
        <begin position="49"/>
        <end position="126"/>
    </location>
</feature>
<reference evidence="5" key="1">
    <citation type="submission" date="2016-10" db="EMBL/GenBank/DDBJ databases">
        <authorList>
            <person name="Varghese N."/>
            <person name="Submissions S."/>
        </authorList>
    </citation>
    <scope>NUCLEOTIDE SEQUENCE [LARGE SCALE GENOMIC DNA]</scope>
    <source>
        <strain evidence="5">DSM 241</strain>
    </source>
</reference>
<keyword evidence="5" id="KW-1185">Reference proteome</keyword>
<evidence type="ECO:0000259" key="3">
    <source>
        <dbReference type="Pfam" id="PF03061"/>
    </source>
</evidence>
<gene>
    <name evidence="4" type="ORF">SAMN05444515_1125</name>
</gene>
<dbReference type="Proteomes" id="UP000199256">
    <property type="component" value="Unassembled WGS sequence"/>
</dbReference>
<dbReference type="STRING" id="1396821.SAMN05444515_1125"/>
<name>A0A1H7NKZ9_9GAMM</name>
<evidence type="ECO:0000313" key="4">
    <source>
        <dbReference type="EMBL" id="SEL23587.1"/>
    </source>
</evidence>
<dbReference type="SUPFAM" id="SSF54637">
    <property type="entry name" value="Thioesterase/thiol ester dehydrase-isomerase"/>
    <property type="match status" value="1"/>
</dbReference>
<organism evidence="4 5">
    <name type="scientific">Ectothiorhodospira marina</name>
    <dbReference type="NCBI Taxonomy" id="1396821"/>
    <lineage>
        <taxon>Bacteria</taxon>
        <taxon>Pseudomonadati</taxon>
        <taxon>Pseudomonadota</taxon>
        <taxon>Gammaproteobacteria</taxon>
        <taxon>Chromatiales</taxon>
        <taxon>Ectothiorhodospiraceae</taxon>
        <taxon>Ectothiorhodospira</taxon>
    </lineage>
</organism>
<evidence type="ECO:0000256" key="2">
    <source>
        <dbReference type="ARBA" id="ARBA00022801"/>
    </source>
</evidence>
<dbReference type="OrthoDB" id="9798208at2"/>
<proteinExistence type="inferred from homology"/>
<dbReference type="Gene3D" id="3.10.129.10">
    <property type="entry name" value="Hotdog Thioesterase"/>
    <property type="match status" value="1"/>
</dbReference>
<dbReference type="InterPro" id="IPR003736">
    <property type="entry name" value="PAAI_dom"/>
</dbReference>
<sequence length="144" mass="15647">MWKRPIDIDALNDITRDTLMQSLGIRITRITEDAVYGTLPVDERTRQPFGLLHGGASVALAETLGSAGAHLASEPGYMAVGLEINANHLRPAREGEVTGCARPVHVGSRTQVWEIRIQDEQGREICIARLTTLLTEAPAGHRSA</sequence>
<dbReference type="PANTHER" id="PTHR43240">
    <property type="entry name" value="1,4-DIHYDROXY-2-NAPHTHOYL-COA THIOESTERASE 1"/>
    <property type="match status" value="1"/>
</dbReference>
<dbReference type="EMBL" id="FOAA01000012">
    <property type="protein sequence ID" value="SEL23587.1"/>
    <property type="molecule type" value="Genomic_DNA"/>
</dbReference>
<dbReference type="Pfam" id="PF03061">
    <property type="entry name" value="4HBT"/>
    <property type="match status" value="1"/>
</dbReference>